<proteinExistence type="predicted"/>
<keyword evidence="2" id="KW-0812">Transmembrane</keyword>
<dbReference type="Proteomes" id="UP001370758">
    <property type="component" value="Unassembled WGS sequence"/>
</dbReference>
<evidence type="ECO:0008006" key="6">
    <source>
        <dbReference type="Google" id="ProtNLM"/>
    </source>
</evidence>
<keyword evidence="5" id="KW-1185">Reference proteome</keyword>
<dbReference type="SUPFAM" id="SSF52058">
    <property type="entry name" value="L domain-like"/>
    <property type="match status" value="1"/>
</dbReference>
<evidence type="ECO:0000313" key="4">
    <source>
        <dbReference type="EMBL" id="KAK6502747.1"/>
    </source>
</evidence>
<reference evidence="4 5" key="1">
    <citation type="submission" date="2023-08" db="EMBL/GenBank/DDBJ databases">
        <authorList>
            <person name="Palmer J.M."/>
        </authorList>
    </citation>
    <scope>NUCLEOTIDE SEQUENCE [LARGE SCALE GENOMIC DNA]</scope>
    <source>
        <strain evidence="4 5">TWF481</strain>
    </source>
</reference>
<protein>
    <recommendedName>
        <fullName evidence="6">Protein ecm33</fullName>
    </recommendedName>
</protein>
<feature type="region of interest" description="Disordered" evidence="1">
    <location>
        <begin position="500"/>
        <end position="519"/>
    </location>
</feature>
<evidence type="ECO:0000256" key="3">
    <source>
        <dbReference type="SAM" id="SignalP"/>
    </source>
</evidence>
<feature type="compositionally biased region" description="Gly residues" evidence="1">
    <location>
        <begin position="438"/>
        <end position="449"/>
    </location>
</feature>
<feature type="transmembrane region" description="Helical" evidence="2">
    <location>
        <begin position="457"/>
        <end position="479"/>
    </location>
</feature>
<sequence>MFRDRRRLLAPGLGPLACLSLFLVLPQARAQTGCGDLLDDTAALAPSGCIEAADITLSDNATVTTVDLRSVETVGGDLDLRGPVLESLEGPSLLEITGDFTIRSSKLSQLDIPKLSSIGGDLFFELSDSPITDINFNLSRIANDGDIVFVQSPGVQRISLSVSPDAGAGNRSLAIDSLYSLSVLDVAGVSFSSVNITATSISSIPNIWSSMGHKIQLYSLGLLGNLSITSSTMASSVALAGIGSPGVVFPELTTIGGDVNLIQTDTVDISFPRLRSVSGGFTVSINDKLRSVSVPALESVSDLAFANNSVLAGIFFPELGTLDTLVLQYNDYMTSVDLQNWFPKLSQVSRYITLQGQFDNVTFPSLQNGVGIKSPLITIVSSVELDCDAIRTEVVAKQAISDISNLECTSGPKGSKPSVTQSPATPANPSSTQSQTGGPNGEDGGGGGKSSTNVGAIAGGVVGGVVFLIAVAVLTWIWLRRRKPVSGGVQNTSDAVGGIEEDIGGIDDPGRGAGGISSK</sequence>
<comment type="caution">
    <text evidence="4">The sequence shown here is derived from an EMBL/GenBank/DDBJ whole genome shotgun (WGS) entry which is preliminary data.</text>
</comment>
<organism evidence="4 5">
    <name type="scientific">Arthrobotrys musiformis</name>
    <dbReference type="NCBI Taxonomy" id="47236"/>
    <lineage>
        <taxon>Eukaryota</taxon>
        <taxon>Fungi</taxon>
        <taxon>Dikarya</taxon>
        <taxon>Ascomycota</taxon>
        <taxon>Pezizomycotina</taxon>
        <taxon>Orbiliomycetes</taxon>
        <taxon>Orbiliales</taxon>
        <taxon>Orbiliaceae</taxon>
        <taxon>Arthrobotrys</taxon>
    </lineage>
</organism>
<accession>A0AAV9W799</accession>
<keyword evidence="3" id="KW-0732">Signal</keyword>
<dbReference type="InterPro" id="IPR032675">
    <property type="entry name" value="LRR_dom_sf"/>
</dbReference>
<gene>
    <name evidence="4" type="ORF">TWF481_007794</name>
</gene>
<feature type="region of interest" description="Disordered" evidence="1">
    <location>
        <begin position="410"/>
        <end position="451"/>
    </location>
</feature>
<keyword evidence="2" id="KW-0472">Membrane</keyword>
<feature type="compositionally biased region" description="Polar residues" evidence="1">
    <location>
        <begin position="417"/>
        <end position="436"/>
    </location>
</feature>
<keyword evidence="2" id="KW-1133">Transmembrane helix</keyword>
<evidence type="ECO:0000313" key="5">
    <source>
        <dbReference type="Proteomes" id="UP001370758"/>
    </source>
</evidence>
<dbReference type="EMBL" id="JAVHJL010000005">
    <property type="protein sequence ID" value="KAK6502747.1"/>
    <property type="molecule type" value="Genomic_DNA"/>
</dbReference>
<evidence type="ECO:0000256" key="2">
    <source>
        <dbReference type="SAM" id="Phobius"/>
    </source>
</evidence>
<name>A0AAV9W799_9PEZI</name>
<evidence type="ECO:0000256" key="1">
    <source>
        <dbReference type="SAM" id="MobiDB-lite"/>
    </source>
</evidence>
<feature type="signal peptide" evidence="3">
    <location>
        <begin position="1"/>
        <end position="30"/>
    </location>
</feature>
<feature type="chain" id="PRO_5043429561" description="Protein ecm33" evidence="3">
    <location>
        <begin position="31"/>
        <end position="519"/>
    </location>
</feature>
<dbReference type="AlphaFoldDB" id="A0AAV9W799"/>
<dbReference type="Gene3D" id="3.80.10.10">
    <property type="entry name" value="Ribonuclease Inhibitor"/>
    <property type="match status" value="1"/>
</dbReference>